<dbReference type="GO" id="GO:0007155">
    <property type="term" value="P:cell adhesion"/>
    <property type="evidence" value="ECO:0007669"/>
    <property type="project" value="InterPro"/>
</dbReference>
<evidence type="ECO:0000313" key="2">
    <source>
        <dbReference type="EMBL" id="HAB1256687.1"/>
    </source>
</evidence>
<name>A0A736QV59_SALEN</name>
<dbReference type="PROSITE" id="PS51257">
    <property type="entry name" value="PROKAR_LIPOPROTEIN"/>
    <property type="match status" value="1"/>
</dbReference>
<evidence type="ECO:0000313" key="3">
    <source>
        <dbReference type="EMBL" id="HAB1518354.1"/>
    </source>
</evidence>
<organism evidence="6">
    <name type="scientific">Salmonella enteritidis</name>
    <dbReference type="NCBI Taxonomy" id="149539"/>
    <lineage>
        <taxon>Bacteria</taxon>
        <taxon>Pseudomonadati</taxon>
        <taxon>Pseudomonadota</taxon>
        <taxon>Gammaproteobacteria</taxon>
        <taxon>Enterobacterales</taxon>
        <taxon>Enterobacteriaceae</taxon>
        <taxon>Salmonella</taxon>
    </lineage>
</organism>
<accession>A0A736QV59</accession>
<proteinExistence type="predicted"/>
<sequence>MSKMIQKTSTWSLLCVALTSFSCIATTGNKSAETMITAMVKSPTTLSVDYVPKTALISGKPNNGKVIGILNVSGYAPTTTGPSLRFSDSAGVSGRLTLTSTISPENKFQARMILEGSSSTSPWINKGPGNLQGTLPEKVSFHIKVSDATSIPAGQYTDIINITARNQ</sequence>
<dbReference type="EMBL" id="DAAFTU010000022">
    <property type="protein sequence ID" value="HAB1518354.1"/>
    <property type="molecule type" value="Genomic_DNA"/>
</dbReference>
<dbReference type="EMBL" id="DAAQUS010000021">
    <property type="protein sequence ID" value="HAE0951468.1"/>
    <property type="molecule type" value="Genomic_DNA"/>
</dbReference>
<dbReference type="InterPro" id="IPR015335">
    <property type="entry name" value="Caf1"/>
</dbReference>
<reference evidence="6" key="1">
    <citation type="journal article" date="2018" name="Genome Biol.">
        <title>SKESA: strategic k-mer extension for scrupulous assemblies.</title>
        <authorList>
            <person name="Souvorov A."/>
            <person name="Agarwala R."/>
            <person name="Lipman D.J."/>
        </authorList>
    </citation>
    <scope>NUCLEOTIDE SEQUENCE</scope>
    <source>
        <strain evidence="5">ILBSalm5409903</strain>
        <strain evidence="3">ILBSalm5410161</strain>
        <strain evidence="6">ILBSalm5516149</strain>
        <strain evidence="2">ILBSalm5516249</strain>
        <strain evidence="4">ILBSalm5516252</strain>
    </source>
</reference>
<dbReference type="GO" id="GO:0009289">
    <property type="term" value="C:pilus"/>
    <property type="evidence" value="ECO:0007669"/>
    <property type="project" value="InterPro"/>
</dbReference>
<evidence type="ECO:0000313" key="6">
    <source>
        <dbReference type="EMBL" id="HAE7754118.1"/>
    </source>
</evidence>
<dbReference type="Pfam" id="PF09255">
    <property type="entry name" value="Antig_Caf1"/>
    <property type="match status" value="1"/>
</dbReference>
<dbReference type="SUPFAM" id="SSF49401">
    <property type="entry name" value="Bacterial adhesins"/>
    <property type="match status" value="1"/>
</dbReference>
<comment type="caution">
    <text evidence="6">The sequence shown here is derived from an EMBL/GenBank/DDBJ whole genome shotgun (WGS) entry which is preliminary data.</text>
</comment>
<dbReference type="InterPro" id="IPR008966">
    <property type="entry name" value="Adhesion_dom_sf"/>
</dbReference>
<dbReference type="Gene3D" id="2.60.40.1090">
    <property type="entry name" value="Fimbrial-type adhesion domain"/>
    <property type="match status" value="1"/>
</dbReference>
<dbReference type="EMBL" id="DAAGHF010000021">
    <property type="protein sequence ID" value="HAB3061113.1"/>
    <property type="molecule type" value="Genomic_DNA"/>
</dbReference>
<feature type="signal peptide" evidence="1">
    <location>
        <begin position="1"/>
        <end position="25"/>
    </location>
</feature>
<evidence type="ECO:0000313" key="5">
    <source>
        <dbReference type="EMBL" id="HAE0951468.1"/>
    </source>
</evidence>
<keyword evidence="1" id="KW-0732">Signal</keyword>
<dbReference type="EMBL" id="DAATAE010000019">
    <property type="protein sequence ID" value="HAE7754118.1"/>
    <property type="molecule type" value="Genomic_DNA"/>
</dbReference>
<evidence type="ECO:0000256" key="1">
    <source>
        <dbReference type="SAM" id="SignalP"/>
    </source>
</evidence>
<gene>
    <name evidence="5" type="ORF">G2730_22465</name>
    <name evidence="3" type="ORF">GI587_22660</name>
    <name evidence="2" type="ORF">GI648_22785</name>
    <name evidence="4" type="ORF">GJF81_22800</name>
    <name evidence="6" type="ORF">GNB32_004584</name>
</gene>
<evidence type="ECO:0000313" key="4">
    <source>
        <dbReference type="EMBL" id="HAB3061113.1"/>
    </source>
</evidence>
<dbReference type="InterPro" id="IPR036937">
    <property type="entry name" value="Adhesion_dom_fimbrial_sf"/>
</dbReference>
<reference evidence="6" key="2">
    <citation type="submission" date="2018-07" db="EMBL/GenBank/DDBJ databases">
        <authorList>
            <consortium name="NCBI Pathogen Detection Project"/>
        </authorList>
    </citation>
    <scope>NUCLEOTIDE SEQUENCE</scope>
    <source>
        <strain evidence="5">ILBSalm5409903</strain>
        <strain evidence="3">ILBSalm5410161</strain>
        <strain evidence="6">ILBSalm5516149</strain>
        <strain evidence="2">ILBSalm5516249</strain>
        <strain evidence="4">ILBSalm5516252</strain>
    </source>
</reference>
<dbReference type="AlphaFoldDB" id="A0A736QV59"/>
<evidence type="ECO:0008006" key="7">
    <source>
        <dbReference type="Google" id="ProtNLM"/>
    </source>
</evidence>
<dbReference type="EMBL" id="DAAFSE010000022">
    <property type="protein sequence ID" value="HAB1256687.1"/>
    <property type="molecule type" value="Genomic_DNA"/>
</dbReference>
<protein>
    <recommendedName>
        <fullName evidence="7">Fimbrial protein</fullName>
    </recommendedName>
</protein>
<feature type="chain" id="PRO_5036396195" description="Fimbrial protein" evidence="1">
    <location>
        <begin position="26"/>
        <end position="167"/>
    </location>
</feature>